<dbReference type="OrthoDB" id="6123925at2759"/>
<protein>
    <recommendedName>
        <fullName evidence="6">SWIM-type domain-containing protein</fullName>
    </recommendedName>
</protein>
<dbReference type="InterPro" id="IPR048324">
    <property type="entry name" value="ZSWIM1-3_RNaseH-like"/>
</dbReference>
<dbReference type="InterPro" id="IPR016187">
    <property type="entry name" value="CTDL_fold"/>
</dbReference>
<feature type="domain" description="C-type lectin" evidence="2">
    <location>
        <begin position="86"/>
        <end position="175"/>
    </location>
</feature>
<gene>
    <name evidence="4" type="ORF">MEDL_24283</name>
</gene>
<accession>A0A8S3RL93</accession>
<dbReference type="Proteomes" id="UP000683360">
    <property type="component" value="Unassembled WGS sequence"/>
</dbReference>
<name>A0A8S3RL93_MYTED</name>
<keyword evidence="1" id="KW-0863">Zinc-finger</keyword>
<evidence type="ECO:0000313" key="5">
    <source>
        <dbReference type="Proteomes" id="UP000683360"/>
    </source>
</evidence>
<feature type="domain" description="SWIM-type" evidence="3">
    <location>
        <begin position="919"/>
        <end position="953"/>
    </location>
</feature>
<comment type="caution">
    <text evidence="4">The sequence shown here is derived from an EMBL/GenBank/DDBJ whole genome shotgun (WGS) entry which is preliminary data.</text>
</comment>
<dbReference type="AlphaFoldDB" id="A0A8S3RL93"/>
<dbReference type="GO" id="GO:0008270">
    <property type="term" value="F:zinc ion binding"/>
    <property type="evidence" value="ECO:0007669"/>
    <property type="project" value="UniProtKB-KW"/>
</dbReference>
<dbReference type="InterPro" id="IPR007527">
    <property type="entry name" value="Znf_SWIM"/>
</dbReference>
<reference evidence="4" key="1">
    <citation type="submission" date="2021-03" db="EMBL/GenBank/DDBJ databases">
        <authorList>
            <person name="Bekaert M."/>
        </authorList>
    </citation>
    <scope>NUCLEOTIDE SEQUENCE</scope>
</reference>
<keyword evidence="1" id="KW-0862">Zinc</keyword>
<sequence length="984" mass="115077">MYFFNRGIVDDVWMSVSCTNQLCYWDDGKALDYESWAALEPQFEFGKFSQAFAYVLWNTGAYSELNRPLCYAPPHPDVTFIHGDYNYYEASQECYNLGGQLAVFSNPVAVTFLKDFITYETLTGDIWIGLYGNGAYLTWQNMLESVVYTDWKPGQTVPNPVANVSIAVDKVDGTWVSKTKSTRLPHALCQHNYMPMSYSVDYQTAKQDCEMNALELAMLPTNEMFTVAKNAIVYQGMDVNNDFWIGLTSADGISFKWNDGTDLTEAAWIYGEPTSYAINQRVKLVYTKGFDWDNRAATETSLFLCQYPTANHYPISQDIVEGLTAGVSTPTGNTGQWHVGGTNSLKLNKMSTINLKYHPDIESAYAAIRKYELETTSKYILYYREAGFNQKGSVSLVDLDNLDKKKIWWDNHIPFDGIPYCLLGSEVWDCHHGPDRHVNDKKKLVAKKDEMEEEHPYTKNSKKRFLVQSTKKMDCKSQITLKAVVKFPDFKFSGYSQPLDSQVKEHIRELVFDGVRKVSEMKRHLNIFVKRELSLDMPITNRRFHPNERDIRNHMYLALTKTRFSKNDQQNLQCLVRKWEAEYTLDTFFLRLGSDGKQKEKINDDVEEVPQFLFVHQSETQKRLLNIYGQEICLLDATYKTSRYDLPLFLVCVNTNVGYSVVASFIVANENRYTIQEALIKLRDWNPMWKPKYFMCDFDLREIWALEQTFEGLMVYLCDFHREQAWHRWLREIKHDCIDEKDEIKKMLREIADADSAESYANALQQLRSSDIFKAKVSLRNWLENKWLLNCKRWSKLFRNSLFNIRVNTTNGLERQHKELKENYLTEYIDKSLSSMVTSLVTKYLPDSYERYKEYNIQSLDNYRKYSNDVPEFLRSRPRKFVDHCLARIPPAATLIPIENMEEVNHDMLVRSVESDNVYQVRLNDDLPKCSCPDWRKHHWPCKHMLAVMMNMPNKDWNTLPEYYKATPHFNIDFGLLKQTEQKH</sequence>
<proteinExistence type="predicted"/>
<evidence type="ECO:0000259" key="2">
    <source>
        <dbReference type="PROSITE" id="PS50041"/>
    </source>
</evidence>
<keyword evidence="5" id="KW-1185">Reference proteome</keyword>
<evidence type="ECO:0000256" key="1">
    <source>
        <dbReference type="PROSITE-ProRule" id="PRU00325"/>
    </source>
</evidence>
<dbReference type="CDD" id="cd00037">
    <property type="entry name" value="CLECT"/>
    <property type="match status" value="2"/>
</dbReference>
<dbReference type="InterPro" id="IPR029309">
    <property type="entry name" value="CaRF"/>
</dbReference>
<dbReference type="GO" id="GO:0003700">
    <property type="term" value="F:DNA-binding transcription factor activity"/>
    <property type="evidence" value="ECO:0007669"/>
    <property type="project" value="InterPro"/>
</dbReference>
<keyword evidence="1" id="KW-0479">Metal-binding</keyword>
<dbReference type="Pfam" id="PF00059">
    <property type="entry name" value="Lectin_C"/>
    <property type="match status" value="2"/>
</dbReference>
<evidence type="ECO:0000259" key="3">
    <source>
        <dbReference type="PROSITE" id="PS50966"/>
    </source>
</evidence>
<dbReference type="PROSITE" id="PS50966">
    <property type="entry name" value="ZF_SWIM"/>
    <property type="match status" value="1"/>
</dbReference>
<dbReference type="EMBL" id="CAJPWZ010001225">
    <property type="protein sequence ID" value="CAG2210189.1"/>
    <property type="molecule type" value="Genomic_DNA"/>
</dbReference>
<dbReference type="Pfam" id="PF15299">
    <property type="entry name" value="ALS2CR8"/>
    <property type="match status" value="2"/>
</dbReference>
<dbReference type="Pfam" id="PF21056">
    <property type="entry name" value="ZSWIM1-3_RNaseH-like"/>
    <property type="match status" value="1"/>
</dbReference>
<feature type="domain" description="C-type lectin" evidence="2">
    <location>
        <begin position="193"/>
        <end position="306"/>
    </location>
</feature>
<dbReference type="InterPro" id="IPR016186">
    <property type="entry name" value="C-type_lectin-like/link_sf"/>
</dbReference>
<dbReference type="SMART" id="SM00034">
    <property type="entry name" value="CLECT"/>
    <property type="match status" value="2"/>
</dbReference>
<dbReference type="SUPFAM" id="SSF56436">
    <property type="entry name" value="C-type lectin-like"/>
    <property type="match status" value="3"/>
</dbReference>
<dbReference type="InterPro" id="IPR001304">
    <property type="entry name" value="C-type_lectin-like"/>
</dbReference>
<organism evidence="4 5">
    <name type="scientific">Mytilus edulis</name>
    <name type="common">Blue mussel</name>
    <dbReference type="NCBI Taxonomy" id="6550"/>
    <lineage>
        <taxon>Eukaryota</taxon>
        <taxon>Metazoa</taxon>
        <taxon>Spiralia</taxon>
        <taxon>Lophotrochozoa</taxon>
        <taxon>Mollusca</taxon>
        <taxon>Bivalvia</taxon>
        <taxon>Autobranchia</taxon>
        <taxon>Pteriomorphia</taxon>
        <taxon>Mytilida</taxon>
        <taxon>Mytiloidea</taxon>
        <taxon>Mytilidae</taxon>
        <taxon>Mytilinae</taxon>
        <taxon>Mytilus</taxon>
    </lineage>
</organism>
<evidence type="ECO:0008006" key="6">
    <source>
        <dbReference type="Google" id="ProtNLM"/>
    </source>
</evidence>
<dbReference type="Pfam" id="PF04434">
    <property type="entry name" value="SWIM"/>
    <property type="match status" value="1"/>
</dbReference>
<dbReference type="Gene3D" id="3.10.100.10">
    <property type="entry name" value="Mannose-Binding Protein A, subunit A"/>
    <property type="match status" value="2"/>
</dbReference>
<dbReference type="PROSITE" id="PS50041">
    <property type="entry name" value="C_TYPE_LECTIN_2"/>
    <property type="match status" value="2"/>
</dbReference>
<dbReference type="PANTHER" id="PTHR47456">
    <property type="entry name" value="PHD-TYPE DOMAIN-CONTAINING PROTEIN"/>
    <property type="match status" value="1"/>
</dbReference>
<evidence type="ECO:0000313" key="4">
    <source>
        <dbReference type="EMBL" id="CAG2210189.1"/>
    </source>
</evidence>